<protein>
    <submittedName>
        <fullName evidence="2">Uncharacterized protein</fullName>
    </submittedName>
</protein>
<sequence>LSCGGAVGRSAHQPPHCRLRDASPLTLLLDTRRRYGHQRGVGDIVQALVSLHKFSVLQEVCTLLPEDERVQMLDSIQKLSKETRRNANVRRARGTLAQPSNTTIATNRTVKSIKKKSSQNADTKLPQILSPH</sequence>
<name>A0AAD8EA60_DIPPU</name>
<dbReference type="Proteomes" id="UP001233999">
    <property type="component" value="Unassembled WGS sequence"/>
</dbReference>
<comment type="caution">
    <text evidence="2">The sequence shown here is derived from an EMBL/GenBank/DDBJ whole genome shotgun (WGS) entry which is preliminary data.</text>
</comment>
<evidence type="ECO:0000256" key="1">
    <source>
        <dbReference type="SAM" id="MobiDB-lite"/>
    </source>
</evidence>
<feature type="compositionally biased region" description="Polar residues" evidence="1">
    <location>
        <begin position="100"/>
        <end position="110"/>
    </location>
</feature>
<organism evidence="2 3">
    <name type="scientific">Diploptera punctata</name>
    <name type="common">Pacific beetle cockroach</name>
    <dbReference type="NCBI Taxonomy" id="6984"/>
    <lineage>
        <taxon>Eukaryota</taxon>
        <taxon>Metazoa</taxon>
        <taxon>Ecdysozoa</taxon>
        <taxon>Arthropoda</taxon>
        <taxon>Hexapoda</taxon>
        <taxon>Insecta</taxon>
        <taxon>Pterygota</taxon>
        <taxon>Neoptera</taxon>
        <taxon>Polyneoptera</taxon>
        <taxon>Dictyoptera</taxon>
        <taxon>Blattodea</taxon>
        <taxon>Blaberoidea</taxon>
        <taxon>Blaberidae</taxon>
        <taxon>Diplopterinae</taxon>
        <taxon>Diploptera</taxon>
    </lineage>
</organism>
<reference evidence="2" key="2">
    <citation type="submission" date="2023-05" db="EMBL/GenBank/DDBJ databases">
        <authorList>
            <person name="Fouks B."/>
        </authorList>
    </citation>
    <scope>NUCLEOTIDE SEQUENCE</scope>
    <source>
        <strain evidence="2">Stay&amp;Tobe</strain>
        <tissue evidence="2">Testes</tissue>
    </source>
</reference>
<evidence type="ECO:0000313" key="2">
    <source>
        <dbReference type="EMBL" id="KAJ9582793.1"/>
    </source>
</evidence>
<dbReference type="AlphaFoldDB" id="A0AAD8EA60"/>
<proteinExistence type="predicted"/>
<reference evidence="2" key="1">
    <citation type="journal article" date="2023" name="IScience">
        <title>Live-bearing cockroach genome reveals convergent evolutionary mechanisms linked to viviparity in insects and beyond.</title>
        <authorList>
            <person name="Fouks B."/>
            <person name="Harrison M.C."/>
            <person name="Mikhailova A.A."/>
            <person name="Marchal E."/>
            <person name="English S."/>
            <person name="Carruthers M."/>
            <person name="Jennings E.C."/>
            <person name="Chiamaka E.L."/>
            <person name="Frigard R.A."/>
            <person name="Pippel M."/>
            <person name="Attardo G.M."/>
            <person name="Benoit J.B."/>
            <person name="Bornberg-Bauer E."/>
            <person name="Tobe S.S."/>
        </authorList>
    </citation>
    <scope>NUCLEOTIDE SEQUENCE</scope>
    <source>
        <strain evidence="2">Stay&amp;Tobe</strain>
    </source>
</reference>
<gene>
    <name evidence="2" type="ORF">L9F63_022863</name>
</gene>
<feature type="region of interest" description="Disordered" evidence="1">
    <location>
        <begin position="100"/>
        <end position="132"/>
    </location>
</feature>
<accession>A0AAD8EA60</accession>
<keyword evidence="3" id="KW-1185">Reference proteome</keyword>
<evidence type="ECO:0000313" key="3">
    <source>
        <dbReference type="Proteomes" id="UP001233999"/>
    </source>
</evidence>
<feature type="non-terminal residue" evidence="2">
    <location>
        <position position="132"/>
    </location>
</feature>
<dbReference type="EMBL" id="JASPKZ010007740">
    <property type="protein sequence ID" value="KAJ9582793.1"/>
    <property type="molecule type" value="Genomic_DNA"/>
</dbReference>